<dbReference type="GO" id="GO:0016301">
    <property type="term" value="F:kinase activity"/>
    <property type="evidence" value="ECO:0007669"/>
    <property type="project" value="UniProtKB-KW"/>
</dbReference>
<dbReference type="EMBL" id="CBTN010000090">
    <property type="protein sequence ID" value="CDH60353.1"/>
    <property type="molecule type" value="Genomic_DNA"/>
</dbReference>
<comment type="caution">
    <text evidence="2">The sequence shown here is derived from an EMBL/GenBank/DDBJ whole genome shotgun (WGS) entry which is preliminary data.</text>
</comment>
<dbReference type="Proteomes" id="UP000027586">
    <property type="component" value="Unassembled WGS sequence"/>
</dbReference>
<dbReference type="InterPro" id="IPR046366">
    <property type="entry name" value="MPAB"/>
</dbReference>
<protein>
    <submittedName>
        <fullName evidence="2">Dephospho-kinase</fullName>
    </submittedName>
</protein>
<reference evidence="2" key="1">
    <citation type="submission" date="2013-08" db="EMBL/GenBank/DDBJ databases">
        <title>Gene expansion shapes genome architecture in the human pathogen Lichtheimia corymbifera: an evolutionary genomics analysis in the ancient terrestrial Mucorales (Mucoromycotina).</title>
        <authorList>
            <person name="Schwartze V.U."/>
            <person name="Winter S."/>
            <person name="Shelest E."/>
            <person name="Marcet-Houben M."/>
            <person name="Horn F."/>
            <person name="Wehner S."/>
            <person name="Hoffmann K."/>
            <person name="Riege K."/>
            <person name="Sammeth M."/>
            <person name="Nowrousian M."/>
            <person name="Valiante V."/>
            <person name="Linde J."/>
            <person name="Jacobsen I.D."/>
            <person name="Marz M."/>
            <person name="Brakhage A.A."/>
            <person name="Gabaldon T."/>
            <person name="Bocker S."/>
            <person name="Voigt K."/>
        </authorList>
    </citation>
    <scope>NUCLEOTIDE SEQUENCE [LARGE SCALE GENOMIC DNA]</scope>
    <source>
        <strain evidence="2">FSU 9682</strain>
    </source>
</reference>
<name>A0A068SDA0_9FUNG</name>
<keyword evidence="1" id="KW-0812">Transmembrane</keyword>
<keyword evidence="1" id="KW-1133">Transmembrane helix</keyword>
<gene>
    <name evidence="2" type="ORF">LCOR_11136.1</name>
</gene>
<sequence>MDSVIASLSKWLSVKDNRVLLWQAAATTSILYLALVRYLRYRNINKLRRKYPDPTIALKDHAVAEEVFDTTVRREFPFLARQALELALFKTYSVPSISKILHATGEFSKDARKRVEDTELLLLEINDVYPHVQEELRANPNASPETIAKQRERRDIALQRMNELHSKYAIRNGDYLYTLSLFIVMPIKWINKYEWRKLDPIEEYAIFRMWYDTGLGMNIKDIPDTLEKMIAFHEEYGKEHVRYAESNWKVAHPTVELLLTRLPKFMAPLMKPLLNKALPSLLDPLDVVGFGLPEASPWMTSFIDTSLYLRALFIRHCMLPRFSSHTRTAINPDKKTNLYKTNYDIYKPVYPNGYCIHELGPEKSKPAKCPIPH</sequence>
<organism evidence="2 3">
    <name type="scientific">Lichtheimia corymbifera JMRC:FSU:9682</name>
    <dbReference type="NCBI Taxonomy" id="1263082"/>
    <lineage>
        <taxon>Eukaryota</taxon>
        <taxon>Fungi</taxon>
        <taxon>Fungi incertae sedis</taxon>
        <taxon>Mucoromycota</taxon>
        <taxon>Mucoromycotina</taxon>
        <taxon>Mucoromycetes</taxon>
        <taxon>Mucorales</taxon>
        <taxon>Lichtheimiaceae</taxon>
        <taxon>Lichtheimia</taxon>
    </lineage>
</organism>
<keyword evidence="3" id="KW-1185">Reference proteome</keyword>
<dbReference type="PANTHER" id="PTHR36124:SF1">
    <property type="entry name" value="ER-BOUND OXYGENASE MPAB_MPAB'_RUBBER OXYGENASE CATALYTIC DOMAIN-CONTAINING PROTEIN"/>
    <property type="match status" value="1"/>
</dbReference>
<dbReference type="VEuPathDB" id="FungiDB:LCOR_11136.1"/>
<evidence type="ECO:0000313" key="2">
    <source>
        <dbReference type="EMBL" id="CDH60353.1"/>
    </source>
</evidence>
<dbReference type="GO" id="GO:0016491">
    <property type="term" value="F:oxidoreductase activity"/>
    <property type="evidence" value="ECO:0007669"/>
    <property type="project" value="InterPro"/>
</dbReference>
<dbReference type="STRING" id="1263082.A0A068SDA0"/>
<evidence type="ECO:0000256" key="1">
    <source>
        <dbReference type="SAM" id="Phobius"/>
    </source>
</evidence>
<feature type="transmembrane region" description="Helical" evidence="1">
    <location>
        <begin position="20"/>
        <end position="39"/>
    </location>
</feature>
<dbReference type="OrthoDB" id="545169at2759"/>
<keyword evidence="1" id="KW-0472">Membrane</keyword>
<proteinExistence type="predicted"/>
<dbReference type="AlphaFoldDB" id="A0A068SDA0"/>
<dbReference type="PANTHER" id="PTHR36124">
    <property type="match status" value="1"/>
</dbReference>
<evidence type="ECO:0000313" key="3">
    <source>
        <dbReference type="Proteomes" id="UP000027586"/>
    </source>
</evidence>
<accession>A0A068SDA0</accession>